<evidence type="ECO:0000313" key="17">
    <source>
        <dbReference type="EMBL" id="TEB29538.1"/>
    </source>
</evidence>
<evidence type="ECO:0000313" key="18">
    <source>
        <dbReference type="Proteomes" id="UP000298030"/>
    </source>
</evidence>
<comment type="subcellular location">
    <subcellularLocation>
        <location evidence="2">Cell membrane</location>
        <topology evidence="2">Multi-pass membrane protein</topology>
    </subcellularLocation>
</comment>
<evidence type="ECO:0000256" key="14">
    <source>
        <dbReference type="ARBA" id="ARBA00026104"/>
    </source>
</evidence>
<feature type="region of interest" description="Disordered" evidence="15">
    <location>
        <begin position="652"/>
        <end position="673"/>
    </location>
</feature>
<comment type="catalytic activity">
    <reaction evidence="13">
        <text>a 1,2-diacyl-sn-glycerol + H2O = a 2-acylglycerol + a fatty acid + H(+)</text>
        <dbReference type="Rhea" id="RHEA:33275"/>
        <dbReference type="ChEBI" id="CHEBI:15377"/>
        <dbReference type="ChEBI" id="CHEBI:15378"/>
        <dbReference type="ChEBI" id="CHEBI:17389"/>
        <dbReference type="ChEBI" id="CHEBI:17815"/>
        <dbReference type="ChEBI" id="CHEBI:28868"/>
        <dbReference type="EC" id="3.1.1.116"/>
    </reaction>
    <physiologicalReaction direction="left-to-right" evidence="13">
        <dbReference type="Rhea" id="RHEA:33276"/>
    </physiologicalReaction>
</comment>
<dbReference type="GO" id="GO:0005886">
    <property type="term" value="C:plasma membrane"/>
    <property type="evidence" value="ECO:0007669"/>
    <property type="project" value="UniProtKB-SubCell"/>
</dbReference>
<evidence type="ECO:0000256" key="1">
    <source>
        <dbReference type="ARBA" id="ARBA00001913"/>
    </source>
</evidence>
<evidence type="ECO:0000256" key="11">
    <source>
        <dbReference type="ARBA" id="ARBA00023098"/>
    </source>
</evidence>
<dbReference type="GO" id="GO:0016298">
    <property type="term" value="F:lipase activity"/>
    <property type="evidence" value="ECO:0007669"/>
    <property type="project" value="TreeGrafter"/>
</dbReference>
<dbReference type="OrthoDB" id="438440at2759"/>
<dbReference type="SUPFAM" id="SSF53474">
    <property type="entry name" value="alpha/beta-Hydrolases"/>
    <property type="match status" value="1"/>
</dbReference>
<evidence type="ECO:0000259" key="16">
    <source>
        <dbReference type="Pfam" id="PF01764"/>
    </source>
</evidence>
<evidence type="ECO:0000256" key="13">
    <source>
        <dbReference type="ARBA" id="ARBA00024531"/>
    </source>
</evidence>
<sequence>MARHWDSYTRHGLDVALGVSSVGFHVAKAGTRFGFSIAKGIASAAAGVTSFAVDQTVFGGNSVTRPLLQGAVSTVFNVAEQFTLAPIYLGEYITSTSVLAAHSTINALSVIFPGSNEASFSLVAFIDLVRREWRQAEDPQRPEKHYGLTKVAWAIVGWVSLQGVTQEWQEKRWLKHLKEIDVNAVRPTPLSRKPSRVRVTSDIILPGEGGAQIITASIGEETPPSRRLSLRRSRSRASIISTFSLTSSLAPLDEDPNWLPDPELKSNFRRLSKLVLAGYGGASLLFFGVSPSQLYPSEPSKKTSLETEKQKEEAKLATAIDAAEAEAAGVPSLDPSEHKYSWWEILIGKHDQEIFEKDSSSLKATAVIGNQHLMPRFWVLTDYAREEVVLVIRGTMSLNEIAADLTCEPDWFEPARTPPPSQLDENSAIPGFLKFPSKPTMSDHPPRAPGTRYHVHGGMLRLAKAMGDVGNPVQVAVMEALYTNPGFDLVLCGHSLGAGVATLLGMIWADPATCLTVPSGGLPVGRHVQVYCFAPPALTDASLSRLADKLVHSFVYSNDIVSRLSLGSIRDLRNTAMWLCEANEAQEGKSTGEGYSAISERARKWKAGKGSPGDMEWFVAMRKTLEANMQNCDMYPPGRVFWAIRDSDFHPTHRRCKGQQQGEHSSSGSTVEGGEADKLRLFEVLDVKEVFSQVVFAQNMLSSHMPHQYDNILHELL</sequence>
<keyword evidence="3" id="KW-1003">Cell membrane</keyword>
<evidence type="ECO:0000256" key="6">
    <source>
        <dbReference type="ARBA" id="ARBA00022723"/>
    </source>
</evidence>
<evidence type="ECO:0000256" key="7">
    <source>
        <dbReference type="ARBA" id="ARBA00022801"/>
    </source>
</evidence>
<dbReference type="Gene3D" id="3.40.50.1820">
    <property type="entry name" value="alpha/beta hydrolase"/>
    <property type="match status" value="1"/>
</dbReference>
<dbReference type="PANTHER" id="PTHR45792:SF8">
    <property type="entry name" value="DIACYLGLYCEROL LIPASE-ALPHA"/>
    <property type="match status" value="1"/>
</dbReference>
<evidence type="ECO:0000256" key="10">
    <source>
        <dbReference type="ARBA" id="ARBA00022989"/>
    </source>
</evidence>
<dbReference type="CDD" id="cd00519">
    <property type="entry name" value="Lipase_3"/>
    <property type="match status" value="1"/>
</dbReference>
<dbReference type="PANTHER" id="PTHR45792">
    <property type="entry name" value="DIACYLGLYCEROL LIPASE HOMOLOG-RELATED"/>
    <property type="match status" value="1"/>
</dbReference>
<evidence type="ECO:0000256" key="15">
    <source>
        <dbReference type="SAM" id="MobiDB-lite"/>
    </source>
</evidence>
<dbReference type="GO" id="GO:0046872">
    <property type="term" value="F:metal ion binding"/>
    <property type="evidence" value="ECO:0007669"/>
    <property type="project" value="UniProtKB-KW"/>
</dbReference>
<dbReference type="InterPro" id="IPR029058">
    <property type="entry name" value="AB_hydrolase_fold"/>
</dbReference>
<evidence type="ECO:0000256" key="5">
    <source>
        <dbReference type="ARBA" id="ARBA00022692"/>
    </source>
</evidence>
<gene>
    <name evidence="17" type="ORF">FA13DRAFT_1734748</name>
</gene>
<keyword evidence="4" id="KW-0597">Phosphoprotein</keyword>
<dbReference type="GO" id="GO:0019369">
    <property type="term" value="P:arachidonate metabolic process"/>
    <property type="evidence" value="ECO:0007669"/>
    <property type="project" value="TreeGrafter"/>
</dbReference>
<evidence type="ECO:0000256" key="2">
    <source>
        <dbReference type="ARBA" id="ARBA00004651"/>
    </source>
</evidence>
<evidence type="ECO:0000256" key="8">
    <source>
        <dbReference type="ARBA" id="ARBA00022837"/>
    </source>
</evidence>
<evidence type="ECO:0000256" key="4">
    <source>
        <dbReference type="ARBA" id="ARBA00022553"/>
    </source>
</evidence>
<feature type="compositionally biased region" description="Low complexity" evidence="15">
    <location>
        <begin position="658"/>
        <end position="669"/>
    </location>
</feature>
<dbReference type="EC" id="3.1.1.116" evidence="14"/>
<keyword evidence="18" id="KW-1185">Reference proteome</keyword>
<reference evidence="17 18" key="1">
    <citation type="journal article" date="2019" name="Nat. Ecol. Evol.">
        <title>Megaphylogeny resolves global patterns of mushroom evolution.</title>
        <authorList>
            <person name="Varga T."/>
            <person name="Krizsan K."/>
            <person name="Foldi C."/>
            <person name="Dima B."/>
            <person name="Sanchez-Garcia M."/>
            <person name="Sanchez-Ramirez S."/>
            <person name="Szollosi G.J."/>
            <person name="Szarkandi J.G."/>
            <person name="Papp V."/>
            <person name="Albert L."/>
            <person name="Andreopoulos W."/>
            <person name="Angelini C."/>
            <person name="Antonin V."/>
            <person name="Barry K.W."/>
            <person name="Bougher N.L."/>
            <person name="Buchanan P."/>
            <person name="Buyck B."/>
            <person name="Bense V."/>
            <person name="Catcheside P."/>
            <person name="Chovatia M."/>
            <person name="Cooper J."/>
            <person name="Damon W."/>
            <person name="Desjardin D."/>
            <person name="Finy P."/>
            <person name="Geml J."/>
            <person name="Haridas S."/>
            <person name="Hughes K."/>
            <person name="Justo A."/>
            <person name="Karasinski D."/>
            <person name="Kautmanova I."/>
            <person name="Kiss B."/>
            <person name="Kocsube S."/>
            <person name="Kotiranta H."/>
            <person name="LaButti K.M."/>
            <person name="Lechner B.E."/>
            <person name="Liimatainen K."/>
            <person name="Lipzen A."/>
            <person name="Lukacs Z."/>
            <person name="Mihaltcheva S."/>
            <person name="Morgado L.N."/>
            <person name="Niskanen T."/>
            <person name="Noordeloos M.E."/>
            <person name="Ohm R.A."/>
            <person name="Ortiz-Santana B."/>
            <person name="Ovrebo C."/>
            <person name="Racz N."/>
            <person name="Riley R."/>
            <person name="Savchenko A."/>
            <person name="Shiryaev A."/>
            <person name="Soop K."/>
            <person name="Spirin V."/>
            <person name="Szebenyi C."/>
            <person name="Tomsovsky M."/>
            <person name="Tulloss R.E."/>
            <person name="Uehling J."/>
            <person name="Grigoriev I.V."/>
            <person name="Vagvolgyi C."/>
            <person name="Papp T."/>
            <person name="Martin F.M."/>
            <person name="Miettinen O."/>
            <person name="Hibbett D.S."/>
            <person name="Nagy L.G."/>
        </authorList>
    </citation>
    <scope>NUCLEOTIDE SEQUENCE [LARGE SCALE GENOMIC DNA]</scope>
    <source>
        <strain evidence="17 18">FP101781</strain>
    </source>
</reference>
<organism evidence="17 18">
    <name type="scientific">Coprinellus micaceus</name>
    <name type="common">Glistening ink-cap mushroom</name>
    <name type="synonym">Coprinus micaceus</name>
    <dbReference type="NCBI Taxonomy" id="71717"/>
    <lineage>
        <taxon>Eukaryota</taxon>
        <taxon>Fungi</taxon>
        <taxon>Dikarya</taxon>
        <taxon>Basidiomycota</taxon>
        <taxon>Agaricomycotina</taxon>
        <taxon>Agaricomycetes</taxon>
        <taxon>Agaricomycetidae</taxon>
        <taxon>Agaricales</taxon>
        <taxon>Agaricineae</taxon>
        <taxon>Psathyrellaceae</taxon>
        <taxon>Coprinellus</taxon>
    </lineage>
</organism>
<comment type="cofactor">
    <cofactor evidence="1">
        <name>Ca(2+)</name>
        <dbReference type="ChEBI" id="CHEBI:29108"/>
    </cofactor>
</comment>
<dbReference type="AlphaFoldDB" id="A0A4Y7T6F5"/>
<dbReference type="GO" id="GO:0046340">
    <property type="term" value="P:diacylglycerol catabolic process"/>
    <property type="evidence" value="ECO:0007669"/>
    <property type="project" value="TreeGrafter"/>
</dbReference>
<keyword evidence="6" id="KW-0479">Metal-binding</keyword>
<dbReference type="Pfam" id="PF01764">
    <property type="entry name" value="Lipase_3"/>
    <property type="match status" value="1"/>
</dbReference>
<comment type="caution">
    <text evidence="17">The sequence shown here is derived from an EMBL/GenBank/DDBJ whole genome shotgun (WGS) entry which is preliminary data.</text>
</comment>
<keyword evidence="9" id="KW-0442">Lipid degradation</keyword>
<keyword evidence="8" id="KW-0106">Calcium</keyword>
<dbReference type="InterPro" id="IPR002921">
    <property type="entry name" value="Fungal_lipase-type"/>
</dbReference>
<dbReference type="EMBL" id="QPFP01000027">
    <property type="protein sequence ID" value="TEB29538.1"/>
    <property type="molecule type" value="Genomic_DNA"/>
</dbReference>
<evidence type="ECO:0000256" key="3">
    <source>
        <dbReference type="ARBA" id="ARBA00022475"/>
    </source>
</evidence>
<keyword evidence="12" id="KW-0472">Membrane</keyword>
<proteinExistence type="predicted"/>
<evidence type="ECO:0000256" key="12">
    <source>
        <dbReference type="ARBA" id="ARBA00023136"/>
    </source>
</evidence>
<keyword evidence="7 17" id="KW-0378">Hydrolase</keyword>
<name>A0A4Y7T6F5_COPMI</name>
<protein>
    <recommendedName>
        <fullName evidence="14">sn-1-specific diacylglycerol lipase</fullName>
        <ecNumber evidence="14">3.1.1.116</ecNumber>
    </recommendedName>
</protein>
<dbReference type="InterPro" id="IPR052214">
    <property type="entry name" value="DAG_Lipase-Related"/>
</dbReference>
<feature type="domain" description="Fungal lipase-type" evidence="16">
    <location>
        <begin position="389"/>
        <end position="565"/>
    </location>
</feature>
<dbReference type="STRING" id="71717.A0A4Y7T6F5"/>
<keyword evidence="10" id="KW-1133">Transmembrane helix</keyword>
<dbReference type="Proteomes" id="UP000298030">
    <property type="component" value="Unassembled WGS sequence"/>
</dbReference>
<keyword evidence="11" id="KW-0443">Lipid metabolism</keyword>
<keyword evidence="5" id="KW-0812">Transmembrane</keyword>
<accession>A0A4Y7T6F5</accession>
<evidence type="ECO:0000256" key="9">
    <source>
        <dbReference type="ARBA" id="ARBA00022963"/>
    </source>
</evidence>